<accession>A0A5C1Q7H3</accession>
<evidence type="ECO:0000313" key="2">
    <source>
        <dbReference type="EMBL" id="QEN03381.1"/>
    </source>
</evidence>
<dbReference type="RefSeq" id="WP_149566640.1">
    <property type="nucleotide sequence ID" value="NZ_CP035807.1"/>
</dbReference>
<dbReference type="AlphaFoldDB" id="A0A5C1Q7H3"/>
<evidence type="ECO:0000313" key="3">
    <source>
        <dbReference type="Proteomes" id="UP000323824"/>
    </source>
</evidence>
<dbReference type="KEGG" id="sper:EW093_01235"/>
<dbReference type="InterPro" id="IPR048769">
    <property type="entry name" value="HepT-like_dom"/>
</dbReference>
<dbReference type="InterPro" id="IPR037038">
    <property type="entry name" value="HepT-like_sf"/>
</dbReference>
<name>A0A5C1Q7H3_9SPIO</name>
<proteinExistence type="predicted"/>
<keyword evidence="3" id="KW-1185">Reference proteome</keyword>
<dbReference type="Proteomes" id="UP000323824">
    <property type="component" value="Chromosome"/>
</dbReference>
<reference evidence="2 3" key="2">
    <citation type="submission" date="2019-09" db="EMBL/GenBank/DDBJ databases">
        <title>Complete Genome Sequence and Methylome Analysis of free living Spirochaetas.</title>
        <authorList>
            <person name="Leshcheva N."/>
            <person name="Mikheeva N."/>
        </authorList>
    </citation>
    <scope>NUCLEOTIDE SEQUENCE [LARGE SCALE GENOMIC DNA]</scope>
    <source>
        <strain evidence="2 3">P</strain>
    </source>
</reference>
<dbReference type="Pfam" id="PF20797">
    <property type="entry name" value="HepT-like_2"/>
    <property type="match status" value="1"/>
</dbReference>
<dbReference type="OrthoDB" id="371259at2"/>
<gene>
    <name evidence="2" type="ORF">EW093_01235</name>
</gene>
<dbReference type="EMBL" id="CP035807">
    <property type="protein sequence ID" value="QEN03381.1"/>
    <property type="molecule type" value="Genomic_DNA"/>
</dbReference>
<feature type="domain" description="HepT-like" evidence="1">
    <location>
        <begin position="41"/>
        <end position="136"/>
    </location>
</feature>
<reference evidence="2 3" key="1">
    <citation type="submission" date="2019-02" db="EMBL/GenBank/DDBJ databases">
        <authorList>
            <person name="Fomenkov A."/>
            <person name="Dubinina G."/>
            <person name="Grabovich M."/>
            <person name="Vincze T."/>
            <person name="Roberts R.J."/>
        </authorList>
    </citation>
    <scope>NUCLEOTIDE SEQUENCE [LARGE SCALE GENOMIC DNA]</scope>
    <source>
        <strain evidence="2 3">P</strain>
    </source>
</reference>
<sequence>MKLHKLIDAEFASINKELDVLELLNKKLQTNLSLDEIEVRAAAMTLVSIYNGIEKVLERIVKDRNLKLDGSNWHTNLLNTSLENNIIPEAVFNDLKGFLAFRHFVRHAYSFQIKIEAITSIIKKVPTMTIKLINNLKY</sequence>
<protein>
    <recommendedName>
        <fullName evidence="1">HepT-like domain-containing protein</fullName>
    </recommendedName>
</protein>
<dbReference type="Gene3D" id="1.20.120.580">
    <property type="entry name" value="bsu32300-like"/>
    <property type="match status" value="1"/>
</dbReference>
<evidence type="ECO:0000259" key="1">
    <source>
        <dbReference type="Pfam" id="PF20797"/>
    </source>
</evidence>
<organism evidence="2 3">
    <name type="scientific">Thiospirochaeta perfilievii</name>
    <dbReference type="NCBI Taxonomy" id="252967"/>
    <lineage>
        <taxon>Bacteria</taxon>
        <taxon>Pseudomonadati</taxon>
        <taxon>Spirochaetota</taxon>
        <taxon>Spirochaetia</taxon>
        <taxon>Spirochaetales</taxon>
        <taxon>Spirochaetaceae</taxon>
        <taxon>Thiospirochaeta</taxon>
    </lineage>
</organism>